<dbReference type="Pfam" id="PF10983">
    <property type="entry name" value="DUF2793"/>
    <property type="match status" value="1"/>
</dbReference>
<protein>
    <submittedName>
        <fullName evidence="1">DUF2793 domain-containing protein</fullName>
    </submittedName>
</protein>
<sequence length="241" mass="24630">MSSTARLNLPFIAASQAQKEVTHNEALARLDALAHLVILDRDLSAPPAASEGDSYLVATGGSGDWAGRDGQIASYTDGAWAFYPPVLGMLAYVADEGTLAVYTASGWKEYGALLSEVATVSRSPSGAESRIGTVEEELTGLSGASVDTSIVIPNRAIVFGVSTRTTTAITGATSYDCGISGETSKFGGSLGIAAGSTNAGVIGPQAFYSDTAVRLTANGGSFTGGAVKVVLHYFLPVVPQE</sequence>
<proteinExistence type="predicted"/>
<evidence type="ECO:0000313" key="1">
    <source>
        <dbReference type="EMBL" id="MBO0346051.1"/>
    </source>
</evidence>
<evidence type="ECO:0000313" key="2">
    <source>
        <dbReference type="Proteomes" id="UP000664779"/>
    </source>
</evidence>
<dbReference type="EMBL" id="JAFLNF010000005">
    <property type="protein sequence ID" value="MBO0346051.1"/>
    <property type="molecule type" value="Genomic_DNA"/>
</dbReference>
<keyword evidence="2" id="KW-1185">Reference proteome</keyword>
<reference evidence="1" key="1">
    <citation type="submission" date="2021-03" db="EMBL/GenBank/DDBJ databases">
        <title>Roseibium sp. CAU 1637 isolated from Incheon.</title>
        <authorList>
            <person name="Kim W."/>
        </authorList>
    </citation>
    <scope>NUCLEOTIDE SEQUENCE</scope>
    <source>
        <strain evidence="1">CAU 1637</strain>
    </source>
</reference>
<dbReference type="InterPro" id="IPR021251">
    <property type="entry name" value="DUF2793"/>
</dbReference>
<organism evidence="1 2">
    <name type="scientific">Roseibium limicola</name>
    <dbReference type="NCBI Taxonomy" id="2816037"/>
    <lineage>
        <taxon>Bacteria</taxon>
        <taxon>Pseudomonadati</taxon>
        <taxon>Pseudomonadota</taxon>
        <taxon>Alphaproteobacteria</taxon>
        <taxon>Hyphomicrobiales</taxon>
        <taxon>Stappiaceae</taxon>
        <taxon>Roseibium</taxon>
    </lineage>
</organism>
<comment type="caution">
    <text evidence="1">The sequence shown here is derived from an EMBL/GenBank/DDBJ whole genome shotgun (WGS) entry which is preliminary data.</text>
</comment>
<dbReference type="AlphaFoldDB" id="A0A939EQE3"/>
<name>A0A939EQE3_9HYPH</name>
<accession>A0A939EQE3</accession>
<gene>
    <name evidence="1" type="ORF">J0X15_12530</name>
</gene>
<dbReference type="RefSeq" id="WP_206941216.1">
    <property type="nucleotide sequence ID" value="NZ_JAFLNF010000005.1"/>
</dbReference>
<dbReference type="Proteomes" id="UP000664779">
    <property type="component" value="Unassembled WGS sequence"/>
</dbReference>